<dbReference type="EMBL" id="AMCI01002720">
    <property type="protein sequence ID" value="EJX02020.1"/>
    <property type="molecule type" value="Genomic_DNA"/>
</dbReference>
<feature type="transmembrane region" description="Helical" evidence="1">
    <location>
        <begin position="102"/>
        <end position="121"/>
    </location>
</feature>
<gene>
    <name evidence="3" type="ORF">EVA_09875</name>
</gene>
<dbReference type="AlphaFoldDB" id="J9GPV5"/>
<organism evidence="3">
    <name type="scientific">gut metagenome</name>
    <dbReference type="NCBI Taxonomy" id="749906"/>
    <lineage>
        <taxon>unclassified sequences</taxon>
        <taxon>metagenomes</taxon>
        <taxon>organismal metagenomes</taxon>
    </lineage>
</organism>
<keyword evidence="1" id="KW-1133">Transmembrane helix</keyword>
<evidence type="ECO:0000259" key="2">
    <source>
        <dbReference type="Pfam" id="PF04892"/>
    </source>
</evidence>
<sequence length="127" mass="14492">MNILRRYPLTLCCIALIWYLCLFKVPDNYSFPTFVGIDKVVHVVMYLGTCGTFWVEYFRSHTRMAFRPTLSGAVVAPILMSGLIELAQQYGTDYRSGDWMDFLANSSGVLLAYAGALLYQARFSHRK</sequence>
<evidence type="ECO:0000313" key="3">
    <source>
        <dbReference type="EMBL" id="EJX02020.1"/>
    </source>
</evidence>
<accession>J9GPV5</accession>
<proteinExistence type="predicted"/>
<protein>
    <submittedName>
        <fullName evidence="3">VanZ like protein</fullName>
    </submittedName>
</protein>
<dbReference type="InterPro" id="IPR006976">
    <property type="entry name" value="VanZ-like"/>
</dbReference>
<dbReference type="PANTHER" id="PTHR28008">
    <property type="entry name" value="DOMAIN PROTEIN, PUTATIVE (AFU_ORTHOLOGUE AFUA_3G10980)-RELATED"/>
    <property type="match status" value="1"/>
</dbReference>
<feature type="domain" description="VanZ-like" evidence="2">
    <location>
        <begin position="34"/>
        <end position="118"/>
    </location>
</feature>
<feature type="transmembrane region" description="Helical" evidence="1">
    <location>
        <begin position="7"/>
        <end position="25"/>
    </location>
</feature>
<feature type="transmembrane region" description="Helical" evidence="1">
    <location>
        <begin position="70"/>
        <end position="90"/>
    </location>
</feature>
<keyword evidence="1" id="KW-0812">Transmembrane</keyword>
<evidence type="ECO:0000256" key="1">
    <source>
        <dbReference type="SAM" id="Phobius"/>
    </source>
</evidence>
<feature type="transmembrane region" description="Helical" evidence="1">
    <location>
        <begin position="40"/>
        <end position="58"/>
    </location>
</feature>
<comment type="caution">
    <text evidence="3">The sequence shown here is derived from an EMBL/GenBank/DDBJ whole genome shotgun (WGS) entry which is preliminary data.</text>
</comment>
<keyword evidence="1" id="KW-0472">Membrane</keyword>
<reference evidence="3" key="1">
    <citation type="journal article" date="2012" name="PLoS ONE">
        <title>Gene sets for utilization of primary and secondary nutrition supplies in the distal gut of endangered iberian lynx.</title>
        <authorList>
            <person name="Alcaide M."/>
            <person name="Messina E."/>
            <person name="Richter M."/>
            <person name="Bargiela R."/>
            <person name="Peplies J."/>
            <person name="Huws S.A."/>
            <person name="Newbold C.J."/>
            <person name="Golyshin P.N."/>
            <person name="Simon M.A."/>
            <person name="Lopez G."/>
            <person name="Yakimov M.M."/>
            <person name="Ferrer M."/>
        </authorList>
    </citation>
    <scope>NUCLEOTIDE SEQUENCE</scope>
</reference>
<dbReference type="PANTHER" id="PTHR28008:SF1">
    <property type="entry name" value="DOMAIN PROTEIN, PUTATIVE (AFU_ORTHOLOGUE AFUA_3G10980)-RELATED"/>
    <property type="match status" value="1"/>
</dbReference>
<name>J9GPV5_9ZZZZ</name>
<dbReference type="Pfam" id="PF04892">
    <property type="entry name" value="VanZ"/>
    <property type="match status" value="1"/>
</dbReference>